<protein>
    <submittedName>
        <fullName evidence="5">MAP domain-containing protein</fullName>
    </submittedName>
</protein>
<feature type="non-terminal residue" evidence="5">
    <location>
        <position position="1"/>
    </location>
</feature>
<reference evidence="5" key="2">
    <citation type="submission" date="2023-08" db="EMBL/GenBank/DDBJ databases">
        <authorList>
            <person name="Zhao H."/>
            <person name="Wang X."/>
        </authorList>
    </citation>
    <scope>NUCLEOTIDE SEQUENCE</scope>
    <source>
        <strain evidence="5">NC-4</strain>
    </source>
</reference>
<feature type="domain" description="MAP" evidence="4">
    <location>
        <begin position="1"/>
        <end position="84"/>
    </location>
</feature>
<organism evidence="5 6">
    <name type="scientific">Staphylococcus aureus</name>
    <dbReference type="NCBI Taxonomy" id="1280"/>
    <lineage>
        <taxon>Bacteria</taxon>
        <taxon>Bacillati</taxon>
        <taxon>Bacillota</taxon>
        <taxon>Bacilli</taxon>
        <taxon>Bacillales</taxon>
        <taxon>Staphylococcaceae</taxon>
        <taxon>Staphylococcus</taxon>
    </lineage>
</organism>
<evidence type="ECO:0000259" key="4">
    <source>
        <dbReference type="PROSITE" id="PS51223"/>
    </source>
</evidence>
<reference evidence="5" key="1">
    <citation type="journal article" date="2021" name="Front Med (Lausanne)">
        <title>The Prevalence and Determinants of Fusidic Acid Resistance Among Methicillin-Resistant Staphylococcus aureus Clinical Isolates in China.</title>
        <authorList>
            <person name="Zhao H."/>
            <person name="Wang X."/>
            <person name="Wang B."/>
            <person name="Xu Y."/>
            <person name="Rao L."/>
            <person name="Wan B."/>
            <person name="Guo Y."/>
            <person name="Wu X."/>
            <person name="Yu J."/>
            <person name="Chen L."/>
            <person name="Li M."/>
            <person name="Yu F."/>
        </authorList>
    </citation>
    <scope>NUCLEOTIDE SEQUENCE</scope>
    <source>
        <strain evidence="5">NC-4</strain>
    </source>
</reference>
<name>A0AAW4YDJ7_STAAU</name>
<keyword evidence="1" id="KW-0732">Signal</keyword>
<dbReference type="Gene3D" id="3.10.20.120">
    <property type="match status" value="2"/>
</dbReference>
<feature type="non-terminal residue" evidence="5">
    <location>
        <position position="156"/>
    </location>
</feature>
<dbReference type="PROSITE" id="PS51223">
    <property type="entry name" value="MAP"/>
    <property type="match status" value="2"/>
</dbReference>
<evidence type="ECO:0000256" key="2">
    <source>
        <dbReference type="ARBA" id="ARBA00022737"/>
    </source>
</evidence>
<keyword evidence="2" id="KW-0677">Repeat</keyword>
<evidence type="ECO:0000313" key="6">
    <source>
        <dbReference type="Proteomes" id="UP001200271"/>
    </source>
</evidence>
<evidence type="ECO:0000256" key="1">
    <source>
        <dbReference type="ARBA" id="ARBA00022729"/>
    </source>
</evidence>
<comment type="caution">
    <text evidence="5">The sequence shown here is derived from an EMBL/GenBank/DDBJ whole genome shotgun (WGS) entry which is preliminary data.</text>
</comment>
<feature type="repeat" description="MAP" evidence="3">
    <location>
        <begin position="1"/>
        <end position="84"/>
    </location>
</feature>
<accession>A0AAW4YDJ7</accession>
<evidence type="ECO:0000256" key="3">
    <source>
        <dbReference type="PROSITE-ProRule" id="PRU00567"/>
    </source>
</evidence>
<dbReference type="Pfam" id="PF03642">
    <property type="entry name" value="MAP"/>
    <property type="match status" value="2"/>
</dbReference>
<evidence type="ECO:0000313" key="5">
    <source>
        <dbReference type="EMBL" id="MCE3364487.1"/>
    </source>
</evidence>
<feature type="domain" description="MAP" evidence="4">
    <location>
        <begin position="89"/>
        <end position="156"/>
    </location>
</feature>
<sequence>SNKQLIGYQDLNKKVKSVLKHDRGINDIELKFAKQAKYTIHFKNGKTQVVDLKSDIFTRNLFSVKDIKKIDINVKQHTKSNKALNKVTNKATKVKFPVTINGFSNLVSNEFAFLHPHKITTNDLNAKLRLALASDQGITKHDIGLSERTVYKVYFK</sequence>
<feature type="repeat" description="MAP" evidence="3">
    <location>
        <begin position="89"/>
        <end position="156"/>
    </location>
</feature>
<dbReference type="AlphaFoldDB" id="A0AAW4YDJ7"/>
<dbReference type="Proteomes" id="UP001200271">
    <property type="component" value="Unassembled WGS sequence"/>
</dbReference>
<dbReference type="EMBL" id="JAIUEN010000892">
    <property type="protein sequence ID" value="MCE3364487.1"/>
    <property type="molecule type" value="Genomic_DNA"/>
</dbReference>
<proteinExistence type="predicted"/>
<gene>
    <name evidence="5" type="ORF">LB359_19925</name>
</gene>
<dbReference type="InterPro" id="IPR005298">
    <property type="entry name" value="MAP_dom"/>
</dbReference>